<evidence type="ECO:0000313" key="2">
    <source>
        <dbReference type="Proteomes" id="UP000032142"/>
    </source>
</evidence>
<dbReference type="Proteomes" id="UP000032142">
    <property type="component" value="Unassembled WGS sequence"/>
</dbReference>
<sequence length="52" mass="5915">MGRNTGVCLSRMRHTIMLHGRVSPRVPYSFKSVLSTTKAHGHIFWPCDKVSM</sequence>
<evidence type="ECO:0000313" key="1">
    <source>
        <dbReference type="EMBL" id="KHG16854.1"/>
    </source>
</evidence>
<reference evidence="2" key="1">
    <citation type="submission" date="2014-09" db="EMBL/GenBank/DDBJ databases">
        <authorList>
            <person name="Mudge J."/>
            <person name="Ramaraj T."/>
            <person name="Lindquist I.E."/>
            <person name="Bharti A.K."/>
            <person name="Sundararajan A."/>
            <person name="Cameron C.T."/>
            <person name="Woodward J.E."/>
            <person name="May G.D."/>
            <person name="Brubaker C."/>
            <person name="Broadhvest J."/>
            <person name="Wilkins T.A."/>
        </authorList>
    </citation>
    <scope>NUCLEOTIDE SEQUENCE</scope>
    <source>
        <strain evidence="2">cv. AKA8401</strain>
    </source>
</reference>
<protein>
    <submittedName>
        <fullName evidence="1">Uncharacterized protein</fullName>
    </submittedName>
</protein>
<dbReference type="EMBL" id="KN407054">
    <property type="protein sequence ID" value="KHG16854.1"/>
    <property type="molecule type" value="Genomic_DNA"/>
</dbReference>
<dbReference type="AlphaFoldDB" id="A0A0B0NYC9"/>
<keyword evidence="2" id="KW-1185">Reference proteome</keyword>
<accession>A0A0B0NYC9</accession>
<proteinExistence type="predicted"/>
<gene>
    <name evidence="1" type="ORF">F383_23156</name>
</gene>
<name>A0A0B0NYC9_GOSAR</name>
<organism evidence="1 2">
    <name type="scientific">Gossypium arboreum</name>
    <name type="common">Tree cotton</name>
    <name type="synonym">Gossypium nanking</name>
    <dbReference type="NCBI Taxonomy" id="29729"/>
    <lineage>
        <taxon>Eukaryota</taxon>
        <taxon>Viridiplantae</taxon>
        <taxon>Streptophyta</taxon>
        <taxon>Embryophyta</taxon>
        <taxon>Tracheophyta</taxon>
        <taxon>Spermatophyta</taxon>
        <taxon>Magnoliopsida</taxon>
        <taxon>eudicotyledons</taxon>
        <taxon>Gunneridae</taxon>
        <taxon>Pentapetalae</taxon>
        <taxon>rosids</taxon>
        <taxon>malvids</taxon>
        <taxon>Malvales</taxon>
        <taxon>Malvaceae</taxon>
        <taxon>Malvoideae</taxon>
        <taxon>Gossypium</taxon>
    </lineage>
</organism>